<dbReference type="InterPro" id="IPR037294">
    <property type="entry name" value="ABC_BtuC-like"/>
</dbReference>
<keyword evidence="5 8" id="KW-0812">Transmembrane</keyword>
<reference evidence="9" key="2">
    <citation type="submission" date="2020-09" db="EMBL/GenBank/DDBJ databases">
        <authorList>
            <person name="Sun Q."/>
            <person name="Zhou Y."/>
        </authorList>
    </citation>
    <scope>NUCLEOTIDE SEQUENCE</scope>
    <source>
        <strain evidence="9">CGMCC 1.16067</strain>
    </source>
</reference>
<feature type="transmembrane region" description="Helical" evidence="8">
    <location>
        <begin position="224"/>
        <end position="252"/>
    </location>
</feature>
<dbReference type="Proteomes" id="UP000649179">
    <property type="component" value="Unassembled WGS sequence"/>
</dbReference>
<evidence type="ECO:0000256" key="6">
    <source>
        <dbReference type="ARBA" id="ARBA00022989"/>
    </source>
</evidence>
<dbReference type="EMBL" id="BMKQ01000001">
    <property type="protein sequence ID" value="GGF46777.1"/>
    <property type="molecule type" value="Genomic_DNA"/>
</dbReference>
<feature type="transmembrane region" description="Helical" evidence="8">
    <location>
        <begin position="187"/>
        <end position="204"/>
    </location>
</feature>
<protein>
    <submittedName>
        <fullName evidence="9">Iron-enterobactin transporter permease</fullName>
    </submittedName>
</protein>
<keyword evidence="4" id="KW-1003">Cell membrane</keyword>
<feature type="transmembrane region" description="Helical" evidence="8">
    <location>
        <begin position="53"/>
        <end position="71"/>
    </location>
</feature>
<gene>
    <name evidence="9" type="primary">fepG</name>
    <name evidence="9" type="ORF">GCM10011519_20970</name>
</gene>
<dbReference type="GO" id="GO:0022857">
    <property type="term" value="F:transmembrane transporter activity"/>
    <property type="evidence" value="ECO:0007669"/>
    <property type="project" value="InterPro"/>
</dbReference>
<dbReference type="InterPro" id="IPR000522">
    <property type="entry name" value="ABC_transptr_permease_BtuC"/>
</dbReference>
<sequence>MPVVLAVACLLLAVVALGLGTFPVSPWSVVTILLGGDEGFATTVVRDFRLPRVLAALVFGGALGAAGAVFQSLTRNPLGSPDVIGFSTGAYTGALVVITVTGQAFASTAIGALAGGLVTALVVYVLAWRGGVQGFRLIVVGVAVTALLSAVNSYLLLRVDTQTAVGAAIWGAGSISLVQWDALLPAVVALGVAGVALGALHRGLRQLELGDDAARAHGVATEPVRLALLVVGVALTAVTTAVAGPVAFVALAAPQVAARLTRSAGLPLVASALTGALLLLGADQVAQHVVPKEVPVGTVTVVVGGVYLLWLLVRGARRAS</sequence>
<evidence type="ECO:0000256" key="3">
    <source>
        <dbReference type="ARBA" id="ARBA00022448"/>
    </source>
</evidence>
<dbReference type="AlphaFoldDB" id="A0A917BJK5"/>
<dbReference type="Gene3D" id="1.10.3470.10">
    <property type="entry name" value="ABC transporter involved in vitamin B12 uptake, BtuC"/>
    <property type="match status" value="1"/>
</dbReference>
<dbReference type="GO" id="GO:0005886">
    <property type="term" value="C:plasma membrane"/>
    <property type="evidence" value="ECO:0007669"/>
    <property type="project" value="UniProtKB-SubCell"/>
</dbReference>
<evidence type="ECO:0000313" key="9">
    <source>
        <dbReference type="EMBL" id="GGF46777.1"/>
    </source>
</evidence>
<organism evidence="9 10">
    <name type="scientific">Marmoricola endophyticus</name>
    <dbReference type="NCBI Taxonomy" id="2040280"/>
    <lineage>
        <taxon>Bacteria</taxon>
        <taxon>Bacillati</taxon>
        <taxon>Actinomycetota</taxon>
        <taxon>Actinomycetes</taxon>
        <taxon>Propionibacteriales</taxon>
        <taxon>Nocardioidaceae</taxon>
        <taxon>Marmoricola</taxon>
    </lineage>
</organism>
<comment type="caution">
    <text evidence="9">The sequence shown here is derived from an EMBL/GenBank/DDBJ whole genome shotgun (WGS) entry which is preliminary data.</text>
</comment>
<dbReference type="SUPFAM" id="SSF81345">
    <property type="entry name" value="ABC transporter involved in vitamin B12 uptake, BtuC"/>
    <property type="match status" value="1"/>
</dbReference>
<feature type="transmembrane region" description="Helical" evidence="8">
    <location>
        <begin position="108"/>
        <end position="128"/>
    </location>
</feature>
<proteinExistence type="inferred from homology"/>
<evidence type="ECO:0000256" key="1">
    <source>
        <dbReference type="ARBA" id="ARBA00004651"/>
    </source>
</evidence>
<name>A0A917BJK5_9ACTN</name>
<dbReference type="Pfam" id="PF01032">
    <property type="entry name" value="FecCD"/>
    <property type="match status" value="1"/>
</dbReference>
<reference evidence="9" key="1">
    <citation type="journal article" date="2014" name="Int. J. Syst. Evol. Microbiol.">
        <title>Complete genome sequence of Corynebacterium casei LMG S-19264T (=DSM 44701T), isolated from a smear-ripened cheese.</title>
        <authorList>
            <consortium name="US DOE Joint Genome Institute (JGI-PGF)"/>
            <person name="Walter F."/>
            <person name="Albersmeier A."/>
            <person name="Kalinowski J."/>
            <person name="Ruckert C."/>
        </authorList>
    </citation>
    <scope>NUCLEOTIDE SEQUENCE</scope>
    <source>
        <strain evidence="9">CGMCC 1.16067</strain>
    </source>
</reference>
<feature type="transmembrane region" description="Helical" evidence="8">
    <location>
        <begin position="83"/>
        <end position="102"/>
    </location>
</feature>
<comment type="similarity">
    <text evidence="2">Belongs to the binding-protein-dependent transport system permease family. FecCD subfamily.</text>
</comment>
<comment type="subcellular location">
    <subcellularLocation>
        <location evidence="1">Cell membrane</location>
        <topology evidence="1">Multi-pass membrane protein</topology>
    </subcellularLocation>
</comment>
<keyword evidence="3" id="KW-0813">Transport</keyword>
<evidence type="ECO:0000256" key="2">
    <source>
        <dbReference type="ARBA" id="ARBA00007935"/>
    </source>
</evidence>
<dbReference type="GO" id="GO:0033214">
    <property type="term" value="P:siderophore-iron import into cell"/>
    <property type="evidence" value="ECO:0007669"/>
    <property type="project" value="TreeGrafter"/>
</dbReference>
<keyword evidence="7 8" id="KW-0472">Membrane</keyword>
<keyword evidence="6 8" id="KW-1133">Transmembrane helix</keyword>
<evidence type="ECO:0000313" key="10">
    <source>
        <dbReference type="Proteomes" id="UP000649179"/>
    </source>
</evidence>
<evidence type="ECO:0000256" key="5">
    <source>
        <dbReference type="ARBA" id="ARBA00022692"/>
    </source>
</evidence>
<feature type="transmembrane region" description="Helical" evidence="8">
    <location>
        <begin position="264"/>
        <end position="282"/>
    </location>
</feature>
<dbReference type="PANTHER" id="PTHR30472:SF24">
    <property type="entry name" value="FERRIC ENTEROBACTIN TRANSPORT SYSTEM PERMEASE PROTEIN FEPG"/>
    <property type="match status" value="1"/>
</dbReference>
<keyword evidence="10" id="KW-1185">Reference proteome</keyword>
<feature type="transmembrane region" description="Helical" evidence="8">
    <location>
        <begin position="135"/>
        <end position="157"/>
    </location>
</feature>
<feature type="transmembrane region" description="Helical" evidence="8">
    <location>
        <begin position="294"/>
        <end position="313"/>
    </location>
</feature>
<dbReference type="PANTHER" id="PTHR30472">
    <property type="entry name" value="FERRIC ENTEROBACTIN TRANSPORT SYSTEM PERMEASE PROTEIN"/>
    <property type="match status" value="1"/>
</dbReference>
<evidence type="ECO:0000256" key="7">
    <source>
        <dbReference type="ARBA" id="ARBA00023136"/>
    </source>
</evidence>
<accession>A0A917BJK5</accession>
<dbReference type="CDD" id="cd06550">
    <property type="entry name" value="TM_ABC_iron-siderophores_like"/>
    <property type="match status" value="1"/>
</dbReference>
<evidence type="ECO:0000256" key="4">
    <source>
        <dbReference type="ARBA" id="ARBA00022475"/>
    </source>
</evidence>
<evidence type="ECO:0000256" key="8">
    <source>
        <dbReference type="SAM" id="Phobius"/>
    </source>
</evidence>